<sequence>MSGDGGVFALTGDEDPTDEDGDIGIGDSTGVSVSLGDEIFSEGILKIEDTRNAISKEILGDNTQRDIGRYYPKRYWEKVTSKRYNGKKYPKRIGELVEPGFELIDSKMGRNGTFLIRLGTPLIERMRIEKLSAMMSHGRLECKVEVLERVYVEGFIAAVYFRQPRGDVAHLVSKDSKEVLRFPYKLGYIVIASLAVLLIGLGGLGSSEFVHDPQHVCSQHHLPLSVILRSRFLQQQWSPVVRLLGVLCLRCLHEECQFPLPEKVVASGKNGDDGDLLLFRDGPGACDMSAGALRLFISWECSRPVVGVKSDVFSQHPTSNIEDAFSSNFLDFIPASLVYVPALPGNTYSSSSNNSYGVVLIASPTLSLFHDDPFMKVMHAYYAKESPIPPPTIVPPSPMLSPMFNLQEFFLPEELLLLKKRGHELSLDRIEHIEDKIECLRNGRVIIQDFDNLETELQKARAQITKLQRKQMGNNNKISLAQFRIANLEQIIKDIQVRYQADKESLLDAIYELKNS</sequence>
<accession>A0ABQ5EZB1</accession>
<comment type="caution">
    <text evidence="1">The sequence shown here is derived from an EMBL/GenBank/DDBJ whole genome shotgun (WGS) entry which is preliminary data.</text>
</comment>
<reference evidence="1" key="1">
    <citation type="journal article" date="2022" name="Int. J. Mol. Sci.">
        <title>Draft Genome of Tanacetum Coccineum: Genomic Comparison of Closely Related Tanacetum-Family Plants.</title>
        <authorList>
            <person name="Yamashiro T."/>
            <person name="Shiraishi A."/>
            <person name="Nakayama K."/>
            <person name="Satake H."/>
        </authorList>
    </citation>
    <scope>NUCLEOTIDE SEQUENCE</scope>
</reference>
<reference evidence="1" key="2">
    <citation type="submission" date="2022-01" db="EMBL/GenBank/DDBJ databases">
        <authorList>
            <person name="Yamashiro T."/>
            <person name="Shiraishi A."/>
            <person name="Satake H."/>
            <person name="Nakayama K."/>
        </authorList>
    </citation>
    <scope>NUCLEOTIDE SEQUENCE</scope>
</reference>
<protein>
    <submittedName>
        <fullName evidence="1">Uncharacterized protein</fullName>
    </submittedName>
</protein>
<proteinExistence type="predicted"/>
<evidence type="ECO:0000313" key="2">
    <source>
        <dbReference type="Proteomes" id="UP001151760"/>
    </source>
</evidence>
<evidence type="ECO:0000313" key="1">
    <source>
        <dbReference type="EMBL" id="GJT56123.1"/>
    </source>
</evidence>
<organism evidence="1 2">
    <name type="scientific">Tanacetum coccineum</name>
    <dbReference type="NCBI Taxonomy" id="301880"/>
    <lineage>
        <taxon>Eukaryota</taxon>
        <taxon>Viridiplantae</taxon>
        <taxon>Streptophyta</taxon>
        <taxon>Embryophyta</taxon>
        <taxon>Tracheophyta</taxon>
        <taxon>Spermatophyta</taxon>
        <taxon>Magnoliopsida</taxon>
        <taxon>eudicotyledons</taxon>
        <taxon>Gunneridae</taxon>
        <taxon>Pentapetalae</taxon>
        <taxon>asterids</taxon>
        <taxon>campanulids</taxon>
        <taxon>Asterales</taxon>
        <taxon>Asteraceae</taxon>
        <taxon>Asteroideae</taxon>
        <taxon>Anthemideae</taxon>
        <taxon>Anthemidinae</taxon>
        <taxon>Tanacetum</taxon>
    </lineage>
</organism>
<name>A0ABQ5EZB1_9ASTR</name>
<dbReference type="Proteomes" id="UP001151760">
    <property type="component" value="Unassembled WGS sequence"/>
</dbReference>
<dbReference type="EMBL" id="BQNB010016817">
    <property type="protein sequence ID" value="GJT56123.1"/>
    <property type="molecule type" value="Genomic_DNA"/>
</dbReference>
<gene>
    <name evidence="1" type="ORF">Tco_0991177</name>
</gene>
<keyword evidence="2" id="KW-1185">Reference proteome</keyword>